<dbReference type="Gene3D" id="1.10.1780.10">
    <property type="entry name" value="Clp, N-terminal domain"/>
    <property type="match status" value="1"/>
</dbReference>
<evidence type="ECO:0000313" key="3">
    <source>
        <dbReference type="Proteomes" id="UP001500124"/>
    </source>
</evidence>
<protein>
    <recommendedName>
        <fullName evidence="4">Peptidase</fullName>
    </recommendedName>
</protein>
<comment type="caution">
    <text evidence="2">The sequence shown here is derived from an EMBL/GenBank/DDBJ whole genome shotgun (WGS) entry which is preliminary data.</text>
</comment>
<proteinExistence type="predicted"/>
<gene>
    <name evidence="2" type="ORF">GCM10023336_34860</name>
</gene>
<feature type="region of interest" description="Disordered" evidence="1">
    <location>
        <begin position="204"/>
        <end position="240"/>
    </location>
</feature>
<sequence>MHDRIPGQPAHDQDDPLPGDRLPDRRPPDDRPGDGRPSGDVADDAGLSAELAAVLAAARRRAVRDGDRQTDTAHLLHTLLESDPEVRAAVGGGPRLARLLGYLVQRSIGYGLRWQSTVEDSGALPVVAPGNAAASGAPGAAAGPDPRSPLASAALEHARARAARRGGEPARGADLLAALLADPRTRAVEVLARAGIDARELAARLDNDAEDRSGGRAGNRPERHAEDRTDGYAEDARTAC</sequence>
<evidence type="ECO:0008006" key="4">
    <source>
        <dbReference type="Google" id="ProtNLM"/>
    </source>
</evidence>
<feature type="compositionally biased region" description="Basic and acidic residues" evidence="1">
    <location>
        <begin position="21"/>
        <end position="34"/>
    </location>
</feature>
<reference evidence="3" key="1">
    <citation type="journal article" date="2019" name="Int. J. Syst. Evol. Microbiol.">
        <title>The Global Catalogue of Microorganisms (GCM) 10K type strain sequencing project: providing services to taxonomists for standard genome sequencing and annotation.</title>
        <authorList>
            <consortium name="The Broad Institute Genomics Platform"/>
            <consortium name="The Broad Institute Genome Sequencing Center for Infectious Disease"/>
            <person name="Wu L."/>
            <person name="Ma J."/>
        </authorList>
    </citation>
    <scope>NUCLEOTIDE SEQUENCE [LARGE SCALE GENOMIC DNA]</scope>
    <source>
        <strain evidence="3">JCM 18410</strain>
    </source>
</reference>
<name>A0ABP9KL39_9ACTN</name>
<keyword evidence="3" id="KW-1185">Reference proteome</keyword>
<dbReference type="RefSeq" id="WP_425589021.1">
    <property type="nucleotide sequence ID" value="NZ_BAABKC010000048.1"/>
</dbReference>
<evidence type="ECO:0000313" key="2">
    <source>
        <dbReference type="EMBL" id="GAA5059247.1"/>
    </source>
</evidence>
<accession>A0ABP9KL39</accession>
<dbReference type="Proteomes" id="UP001500124">
    <property type="component" value="Unassembled WGS sequence"/>
</dbReference>
<dbReference type="EMBL" id="BAABKC010000048">
    <property type="protein sequence ID" value="GAA5059247.1"/>
    <property type="molecule type" value="Genomic_DNA"/>
</dbReference>
<organism evidence="2 3">
    <name type="scientific">Streptomyces similanensis</name>
    <dbReference type="NCBI Taxonomy" id="1274988"/>
    <lineage>
        <taxon>Bacteria</taxon>
        <taxon>Bacillati</taxon>
        <taxon>Actinomycetota</taxon>
        <taxon>Actinomycetes</taxon>
        <taxon>Kitasatosporales</taxon>
        <taxon>Streptomycetaceae</taxon>
        <taxon>Streptomyces</taxon>
    </lineage>
</organism>
<evidence type="ECO:0000256" key="1">
    <source>
        <dbReference type="SAM" id="MobiDB-lite"/>
    </source>
</evidence>
<dbReference type="InterPro" id="IPR036628">
    <property type="entry name" value="Clp_N_dom_sf"/>
</dbReference>
<feature type="region of interest" description="Disordered" evidence="1">
    <location>
        <begin position="1"/>
        <end position="45"/>
    </location>
</feature>